<evidence type="ECO:0000256" key="1">
    <source>
        <dbReference type="PROSITE-ProRule" id="PRU10141"/>
    </source>
</evidence>
<protein>
    <recommendedName>
        <fullName evidence="2">Protein kinase domain-containing protein</fullName>
    </recommendedName>
</protein>
<name>A0ABW3M5U3_9PSEU</name>
<accession>A0ABW3M5U3</accession>
<dbReference type="EMBL" id="JBHTIS010000371">
    <property type="protein sequence ID" value="MFD1045657.1"/>
    <property type="molecule type" value="Genomic_DNA"/>
</dbReference>
<feature type="non-terminal residue" evidence="3">
    <location>
        <position position="71"/>
    </location>
</feature>
<organism evidence="3 4">
    <name type="scientific">Kibdelosporangium lantanae</name>
    <dbReference type="NCBI Taxonomy" id="1497396"/>
    <lineage>
        <taxon>Bacteria</taxon>
        <taxon>Bacillati</taxon>
        <taxon>Actinomycetota</taxon>
        <taxon>Actinomycetes</taxon>
        <taxon>Pseudonocardiales</taxon>
        <taxon>Pseudonocardiaceae</taxon>
        <taxon>Kibdelosporangium</taxon>
    </lineage>
</organism>
<reference evidence="4" key="1">
    <citation type="journal article" date="2019" name="Int. J. Syst. Evol. Microbiol.">
        <title>The Global Catalogue of Microorganisms (GCM) 10K type strain sequencing project: providing services to taxonomists for standard genome sequencing and annotation.</title>
        <authorList>
            <consortium name="The Broad Institute Genomics Platform"/>
            <consortium name="The Broad Institute Genome Sequencing Center for Infectious Disease"/>
            <person name="Wu L."/>
            <person name="Ma J."/>
        </authorList>
    </citation>
    <scope>NUCLEOTIDE SEQUENCE [LARGE SCALE GENOMIC DNA]</scope>
    <source>
        <strain evidence="4">JCM 31486</strain>
    </source>
</reference>
<dbReference type="Gene3D" id="3.30.200.20">
    <property type="entry name" value="Phosphorylase Kinase, domain 1"/>
    <property type="match status" value="1"/>
</dbReference>
<evidence type="ECO:0000259" key="2">
    <source>
        <dbReference type="PROSITE" id="PS50011"/>
    </source>
</evidence>
<dbReference type="InterPro" id="IPR011009">
    <property type="entry name" value="Kinase-like_dom_sf"/>
</dbReference>
<dbReference type="PROSITE" id="PS00107">
    <property type="entry name" value="PROTEIN_KINASE_ATP"/>
    <property type="match status" value="1"/>
</dbReference>
<gene>
    <name evidence="3" type="ORF">ACFQ1S_08800</name>
</gene>
<feature type="binding site" evidence="1">
    <location>
        <position position="53"/>
    </location>
    <ligand>
        <name>ATP</name>
        <dbReference type="ChEBI" id="CHEBI:30616"/>
    </ligand>
</feature>
<comment type="caution">
    <text evidence="3">The sequence shown here is derived from an EMBL/GenBank/DDBJ whole genome shotgun (WGS) entry which is preliminary data.</text>
</comment>
<keyword evidence="1" id="KW-0547">Nucleotide-binding</keyword>
<dbReference type="Proteomes" id="UP001597045">
    <property type="component" value="Unassembled WGS sequence"/>
</dbReference>
<evidence type="ECO:0000313" key="3">
    <source>
        <dbReference type="EMBL" id="MFD1045657.1"/>
    </source>
</evidence>
<dbReference type="PROSITE" id="PS50011">
    <property type="entry name" value="PROTEIN_KINASE_DOM"/>
    <property type="match status" value="1"/>
</dbReference>
<keyword evidence="4" id="KW-1185">Reference proteome</keyword>
<evidence type="ECO:0000313" key="4">
    <source>
        <dbReference type="Proteomes" id="UP001597045"/>
    </source>
</evidence>
<proteinExistence type="predicted"/>
<keyword evidence="1" id="KW-0067">ATP-binding</keyword>
<dbReference type="InterPro" id="IPR000719">
    <property type="entry name" value="Prot_kinase_dom"/>
</dbReference>
<dbReference type="SUPFAM" id="SSF56112">
    <property type="entry name" value="Protein kinase-like (PK-like)"/>
    <property type="match status" value="1"/>
</dbReference>
<sequence length="71" mass="7986">MGVRYTHAREESVIEKGQLVAGRYRLLDTIGSGAMGVVWQARDERLDRTVAIKQLLMRAGLSDNQAEDARR</sequence>
<dbReference type="InterPro" id="IPR017441">
    <property type="entry name" value="Protein_kinase_ATP_BS"/>
</dbReference>
<feature type="domain" description="Protein kinase" evidence="2">
    <location>
        <begin position="24"/>
        <end position="71"/>
    </location>
</feature>